<name>A0A0M3HZR1_ASCLU</name>
<evidence type="ECO:0000313" key="1">
    <source>
        <dbReference type="Proteomes" id="UP000036681"/>
    </source>
</evidence>
<accession>A0A0M3HZR1</accession>
<evidence type="ECO:0000313" key="2">
    <source>
        <dbReference type="WBParaSite" id="ALUE_0000923601-mRNA-1"/>
    </source>
</evidence>
<proteinExistence type="predicted"/>
<organism evidence="1 2">
    <name type="scientific">Ascaris lumbricoides</name>
    <name type="common">Giant roundworm</name>
    <dbReference type="NCBI Taxonomy" id="6252"/>
    <lineage>
        <taxon>Eukaryota</taxon>
        <taxon>Metazoa</taxon>
        <taxon>Ecdysozoa</taxon>
        <taxon>Nematoda</taxon>
        <taxon>Chromadorea</taxon>
        <taxon>Rhabditida</taxon>
        <taxon>Spirurina</taxon>
        <taxon>Ascaridomorpha</taxon>
        <taxon>Ascaridoidea</taxon>
        <taxon>Ascarididae</taxon>
        <taxon>Ascaris</taxon>
    </lineage>
</organism>
<sequence length="74" mass="8747">MHFFFQLTPIAYSNLLHLFSFPMFCTIVQFSSSNAFHNTFGVAWYDPFHLARIHLQCLVTTPLSDRISLERRYC</sequence>
<dbReference type="Proteomes" id="UP000036681">
    <property type="component" value="Unplaced"/>
</dbReference>
<keyword evidence="1" id="KW-1185">Reference proteome</keyword>
<reference evidence="2" key="1">
    <citation type="submission" date="2017-02" db="UniProtKB">
        <authorList>
            <consortium name="WormBaseParasite"/>
        </authorList>
    </citation>
    <scope>IDENTIFICATION</scope>
</reference>
<dbReference type="AlphaFoldDB" id="A0A0M3HZR1"/>
<dbReference type="WBParaSite" id="ALUE_0000923601-mRNA-1">
    <property type="protein sequence ID" value="ALUE_0000923601-mRNA-1"/>
    <property type="gene ID" value="ALUE_0000923601"/>
</dbReference>
<protein>
    <submittedName>
        <fullName evidence="2">Secreted protein</fullName>
    </submittedName>
</protein>